<evidence type="ECO:0000313" key="2">
    <source>
        <dbReference type="EMBL" id="PVH36701.1"/>
    </source>
</evidence>
<dbReference type="AlphaFoldDB" id="A0A2T8IGA5"/>
<protein>
    <submittedName>
        <fullName evidence="2">Uncharacterized protein</fullName>
    </submittedName>
</protein>
<proteinExistence type="predicted"/>
<dbReference type="Gramene" id="PVH36701">
    <property type="protein sequence ID" value="PVH36701"/>
    <property type="gene ID" value="PAHAL_6G146600"/>
</dbReference>
<sequence length="224" mass="23324">MVAGGSSSTPGAYFWGSEGEEEGQQEVHGGGGGAQDAGCSGRSPPHACATRAPASAHRLGHASACRRPPATHASLQGRTAAPPPQPRHRSASHCCLTRLRPPRVPSLLLPPARLRALRPRAPPPGARHRLPRDPTEPAPPSLNGRASAVRAPPRAALASRAPARHQLSRAAPRALHRMGPRARLHTRCTGPLAAGSCASEWRRGSTEGRTEGGDKVGGGEKRIC</sequence>
<dbReference type="EMBL" id="CM008051">
    <property type="protein sequence ID" value="PVH36701.1"/>
    <property type="molecule type" value="Genomic_DNA"/>
</dbReference>
<evidence type="ECO:0000256" key="1">
    <source>
        <dbReference type="SAM" id="MobiDB-lite"/>
    </source>
</evidence>
<feature type="compositionally biased region" description="Basic and acidic residues" evidence="1">
    <location>
        <begin position="200"/>
        <end position="224"/>
    </location>
</feature>
<feature type="region of interest" description="Disordered" evidence="1">
    <location>
        <begin position="116"/>
        <end position="173"/>
    </location>
</feature>
<feature type="region of interest" description="Disordered" evidence="1">
    <location>
        <begin position="1"/>
        <end position="91"/>
    </location>
</feature>
<accession>A0A2T8IGA5</accession>
<organism evidence="2">
    <name type="scientific">Panicum hallii</name>
    <dbReference type="NCBI Taxonomy" id="206008"/>
    <lineage>
        <taxon>Eukaryota</taxon>
        <taxon>Viridiplantae</taxon>
        <taxon>Streptophyta</taxon>
        <taxon>Embryophyta</taxon>
        <taxon>Tracheophyta</taxon>
        <taxon>Spermatophyta</taxon>
        <taxon>Magnoliopsida</taxon>
        <taxon>Liliopsida</taxon>
        <taxon>Poales</taxon>
        <taxon>Poaceae</taxon>
        <taxon>PACMAD clade</taxon>
        <taxon>Panicoideae</taxon>
        <taxon>Panicodae</taxon>
        <taxon>Paniceae</taxon>
        <taxon>Panicinae</taxon>
        <taxon>Panicum</taxon>
        <taxon>Panicum sect. Panicum</taxon>
    </lineage>
</organism>
<dbReference type="Proteomes" id="UP000243499">
    <property type="component" value="Chromosome 6"/>
</dbReference>
<feature type="region of interest" description="Disordered" evidence="1">
    <location>
        <begin position="196"/>
        <end position="224"/>
    </location>
</feature>
<feature type="compositionally biased region" description="Polar residues" evidence="1">
    <location>
        <begin position="1"/>
        <end position="10"/>
    </location>
</feature>
<name>A0A2T8IGA5_9POAL</name>
<gene>
    <name evidence="2" type="ORF">PAHAL_6G146600</name>
</gene>
<feature type="compositionally biased region" description="Low complexity" evidence="1">
    <location>
        <begin position="145"/>
        <end position="161"/>
    </location>
</feature>
<reference evidence="2" key="1">
    <citation type="submission" date="2018-04" db="EMBL/GenBank/DDBJ databases">
        <title>WGS assembly of Panicum hallii.</title>
        <authorList>
            <person name="Lovell J."/>
            <person name="Jenkins J."/>
            <person name="Lowry D."/>
            <person name="Mamidi S."/>
            <person name="Sreedasyam A."/>
            <person name="Weng X."/>
            <person name="Barry K."/>
            <person name="Bonette J."/>
            <person name="Campitelli B."/>
            <person name="Daum C."/>
            <person name="Gordon S."/>
            <person name="Gould B."/>
            <person name="Lipzen A."/>
            <person name="Macqueen A."/>
            <person name="Palacio-Mejia J."/>
            <person name="Plott C."/>
            <person name="Shakirov E."/>
            <person name="Shu S."/>
            <person name="Yoshinaga Y."/>
            <person name="Zane M."/>
            <person name="Rokhsar D."/>
            <person name="Grimwood J."/>
            <person name="Schmutz J."/>
            <person name="Juenger T."/>
        </authorList>
    </citation>
    <scope>NUCLEOTIDE SEQUENCE [LARGE SCALE GENOMIC DNA]</scope>
    <source>
        <strain evidence="2">FIL2</strain>
    </source>
</reference>